<evidence type="ECO:0000313" key="8">
    <source>
        <dbReference type="EMBL" id="XBV25533.1"/>
    </source>
</evidence>
<evidence type="ECO:0000256" key="6">
    <source>
        <dbReference type="PIRSR" id="PIRSR000097-3"/>
    </source>
</evidence>
<comment type="similarity">
    <text evidence="1">Belongs to the aldo/keto reductase family.</text>
</comment>
<dbReference type="AlphaFoldDB" id="A0AAU7TFP3"/>
<dbReference type="Pfam" id="PF00248">
    <property type="entry name" value="Aldo_ket_red"/>
    <property type="match status" value="1"/>
</dbReference>
<dbReference type="RefSeq" id="WP_350278343.1">
    <property type="nucleotide sequence ID" value="NZ_CP158165.1"/>
</dbReference>
<dbReference type="PROSITE" id="PS00798">
    <property type="entry name" value="ALDOKETO_REDUCTASE_1"/>
    <property type="match status" value="1"/>
</dbReference>
<keyword evidence="2" id="KW-0521">NADP</keyword>
<dbReference type="SUPFAM" id="SSF51430">
    <property type="entry name" value="NAD(P)-linked oxidoreductase"/>
    <property type="match status" value="1"/>
</dbReference>
<feature type="binding site" evidence="5">
    <location>
        <position position="108"/>
    </location>
    <ligand>
        <name>substrate</name>
    </ligand>
</feature>
<gene>
    <name evidence="8" type="ORF">ABN611_03725</name>
</gene>
<organism evidence="8">
    <name type="scientific">Kribbella sp. HUAS MG21</name>
    <dbReference type="NCBI Taxonomy" id="3160966"/>
    <lineage>
        <taxon>Bacteria</taxon>
        <taxon>Bacillati</taxon>
        <taxon>Actinomycetota</taxon>
        <taxon>Actinomycetes</taxon>
        <taxon>Propionibacteriales</taxon>
        <taxon>Kribbellaceae</taxon>
        <taxon>Kribbella</taxon>
    </lineage>
</organism>
<protein>
    <submittedName>
        <fullName evidence="8">Aldo/keto reductase</fullName>
    </submittedName>
</protein>
<proteinExistence type="inferred from homology"/>
<reference evidence="8" key="1">
    <citation type="submission" date="2024-06" db="EMBL/GenBank/DDBJ databases">
        <title>Kribbella sp. strain HUAS MG21 genome sequences.</title>
        <authorList>
            <person name="Mo P."/>
        </authorList>
    </citation>
    <scope>NUCLEOTIDE SEQUENCE</scope>
    <source>
        <strain evidence="8">HUAS MG21</strain>
    </source>
</reference>
<dbReference type="PRINTS" id="PR00069">
    <property type="entry name" value="ALDKETRDTASE"/>
</dbReference>
<dbReference type="FunFam" id="3.20.20.100:FF:000015">
    <property type="entry name" value="Oxidoreductase, aldo/keto reductase family"/>
    <property type="match status" value="1"/>
</dbReference>
<name>A0AAU7TFP3_9ACTN</name>
<dbReference type="InterPro" id="IPR023210">
    <property type="entry name" value="NADP_OxRdtase_dom"/>
</dbReference>
<sequence length="278" mass="30568">MAGNMITLNNGVQVPQTGFGVFQVPPDETQAAVERAIEIGYRHIDTAAAYNNEAGVGAAVRASGLRREELFVTTKLRNGEHGYESALAAYDETLGRLGLGYADLYLVHWPNPAADLYVDSWRALERIYTEGRVRAIGVSNFLPEHLDRLAKESEVVPAVNQIELHPSYQQRELVELCRERSIAVEAYSPLGQGGDLDHPVLASIAEAHQVSPAQVVLRWHLQLGHIVIPKSVTPERIRANFELGGFALTDEEVASVSALERGNRLGNDPRTFAISQIR</sequence>
<dbReference type="GO" id="GO:0016616">
    <property type="term" value="F:oxidoreductase activity, acting on the CH-OH group of donors, NAD or NADP as acceptor"/>
    <property type="evidence" value="ECO:0007669"/>
    <property type="project" value="UniProtKB-ARBA"/>
</dbReference>
<dbReference type="EMBL" id="CP158165">
    <property type="protein sequence ID" value="XBV25533.1"/>
    <property type="molecule type" value="Genomic_DNA"/>
</dbReference>
<evidence type="ECO:0000256" key="1">
    <source>
        <dbReference type="ARBA" id="ARBA00007905"/>
    </source>
</evidence>
<dbReference type="PANTHER" id="PTHR43827">
    <property type="entry name" value="2,5-DIKETO-D-GLUCONIC ACID REDUCTASE"/>
    <property type="match status" value="1"/>
</dbReference>
<accession>A0AAU7TFP3</accession>
<dbReference type="Gene3D" id="3.20.20.100">
    <property type="entry name" value="NADP-dependent oxidoreductase domain"/>
    <property type="match status" value="1"/>
</dbReference>
<feature type="site" description="Lowers pKa of active site Tyr" evidence="6">
    <location>
        <position position="75"/>
    </location>
</feature>
<keyword evidence="3" id="KW-0560">Oxidoreductase</keyword>
<evidence type="ECO:0000256" key="4">
    <source>
        <dbReference type="PIRSR" id="PIRSR000097-1"/>
    </source>
</evidence>
<dbReference type="PROSITE" id="PS00063">
    <property type="entry name" value="ALDOKETO_REDUCTASE_3"/>
    <property type="match status" value="1"/>
</dbReference>
<dbReference type="InterPro" id="IPR018170">
    <property type="entry name" value="Aldo/ket_reductase_CS"/>
</dbReference>
<evidence type="ECO:0000256" key="5">
    <source>
        <dbReference type="PIRSR" id="PIRSR000097-2"/>
    </source>
</evidence>
<feature type="active site" description="Proton donor" evidence="4">
    <location>
        <position position="50"/>
    </location>
</feature>
<evidence type="ECO:0000256" key="2">
    <source>
        <dbReference type="ARBA" id="ARBA00022857"/>
    </source>
</evidence>
<feature type="domain" description="NADP-dependent oxidoreductase" evidence="7">
    <location>
        <begin position="23"/>
        <end position="259"/>
    </location>
</feature>
<dbReference type="PIRSF" id="PIRSF000097">
    <property type="entry name" value="AKR"/>
    <property type="match status" value="1"/>
</dbReference>
<dbReference type="InterPro" id="IPR020471">
    <property type="entry name" value="AKR"/>
</dbReference>
<dbReference type="PROSITE" id="PS00062">
    <property type="entry name" value="ALDOKETO_REDUCTASE_2"/>
    <property type="match status" value="1"/>
</dbReference>
<dbReference type="PANTHER" id="PTHR43827:SF3">
    <property type="entry name" value="NADP-DEPENDENT OXIDOREDUCTASE DOMAIN-CONTAINING PROTEIN"/>
    <property type="match status" value="1"/>
</dbReference>
<evidence type="ECO:0000256" key="3">
    <source>
        <dbReference type="ARBA" id="ARBA00023002"/>
    </source>
</evidence>
<dbReference type="InterPro" id="IPR036812">
    <property type="entry name" value="NAD(P)_OxRdtase_dom_sf"/>
</dbReference>
<evidence type="ECO:0000259" key="7">
    <source>
        <dbReference type="Pfam" id="PF00248"/>
    </source>
</evidence>